<reference evidence="2 3" key="1">
    <citation type="journal article" date="2015" name="Proc. Natl. Acad. Sci. U.S.A.">
        <title>Expanded metabolic versatility of ubiquitous nitrite-oxidizing bacteria from the genus Nitrospira.</title>
        <authorList>
            <person name="Koch H."/>
            <person name="Lucker S."/>
            <person name="Albertsen M."/>
            <person name="Kitzinger K."/>
            <person name="Herbold C."/>
            <person name="Spieck E."/>
            <person name="Nielsen P.H."/>
            <person name="Wagner M."/>
            <person name="Daims H."/>
        </authorList>
    </citation>
    <scope>NUCLEOTIDE SEQUENCE [LARGE SCALE GENOMIC DNA]</scope>
    <source>
        <strain evidence="2 3">NSP M-1</strain>
    </source>
</reference>
<evidence type="ECO:0000313" key="3">
    <source>
        <dbReference type="Proteomes" id="UP000069205"/>
    </source>
</evidence>
<keyword evidence="3" id="KW-1185">Reference proteome</keyword>
<evidence type="ECO:0000256" key="1">
    <source>
        <dbReference type="SAM" id="MobiDB-lite"/>
    </source>
</evidence>
<dbReference type="KEGG" id="nmv:NITMOv2_1560"/>
<organism evidence="2 3">
    <name type="scientific">Nitrospira moscoviensis</name>
    <dbReference type="NCBI Taxonomy" id="42253"/>
    <lineage>
        <taxon>Bacteria</taxon>
        <taxon>Pseudomonadati</taxon>
        <taxon>Nitrospirota</taxon>
        <taxon>Nitrospiria</taxon>
        <taxon>Nitrospirales</taxon>
        <taxon>Nitrospiraceae</taxon>
        <taxon>Nitrospira</taxon>
    </lineage>
</organism>
<evidence type="ECO:0000313" key="2">
    <source>
        <dbReference type="EMBL" id="ALA57985.1"/>
    </source>
</evidence>
<dbReference type="Proteomes" id="UP000069205">
    <property type="component" value="Chromosome"/>
</dbReference>
<protein>
    <submittedName>
        <fullName evidence="2">Uncharacterized protein</fullName>
    </submittedName>
</protein>
<accession>A0A0K2GAL5</accession>
<gene>
    <name evidence="2" type="ORF">NITMOv2_1560</name>
</gene>
<dbReference type="EMBL" id="CP011801">
    <property type="protein sequence ID" value="ALA57985.1"/>
    <property type="molecule type" value="Genomic_DNA"/>
</dbReference>
<dbReference type="AlphaFoldDB" id="A0A0K2GAL5"/>
<feature type="region of interest" description="Disordered" evidence="1">
    <location>
        <begin position="1"/>
        <end position="23"/>
    </location>
</feature>
<dbReference type="PATRIC" id="fig|42253.5.peg.1534"/>
<sequence>MANSQEVTPQHPPWSGQDSWGQPGYVRYSLRAGHIRKEWRNYSWIMGQPLVPSCLVS</sequence>
<name>A0A0K2GAL5_NITMO</name>
<proteinExistence type="predicted"/>